<feature type="active site" description="Charge relay system" evidence="5">
    <location>
        <position position="149"/>
    </location>
</feature>
<dbReference type="InterPro" id="IPR023827">
    <property type="entry name" value="Peptidase_S8_Asp-AS"/>
</dbReference>
<evidence type="ECO:0000256" key="5">
    <source>
        <dbReference type="PROSITE-ProRule" id="PRU01240"/>
    </source>
</evidence>
<evidence type="ECO:0000256" key="4">
    <source>
        <dbReference type="ARBA" id="ARBA00022825"/>
    </source>
</evidence>
<dbReference type="PANTHER" id="PTHR43806:SF11">
    <property type="entry name" value="CEREVISIN-RELATED"/>
    <property type="match status" value="1"/>
</dbReference>
<dbReference type="Pfam" id="PF00082">
    <property type="entry name" value="Peptidase_S8"/>
    <property type="match status" value="1"/>
</dbReference>
<gene>
    <name evidence="8" type="ORF">ACFSJ0_04130</name>
</gene>
<proteinExistence type="inferred from homology"/>
<reference evidence="9" key="1">
    <citation type="journal article" date="2019" name="Int. J. Syst. Evol. Microbiol.">
        <title>The Global Catalogue of Microorganisms (GCM) 10K type strain sequencing project: providing services to taxonomists for standard genome sequencing and annotation.</title>
        <authorList>
            <consortium name="The Broad Institute Genomics Platform"/>
            <consortium name="The Broad Institute Genome Sequencing Center for Infectious Disease"/>
            <person name="Wu L."/>
            <person name="Ma J."/>
        </authorList>
    </citation>
    <scope>NUCLEOTIDE SEQUENCE [LARGE SCALE GENOMIC DNA]</scope>
    <source>
        <strain evidence="9">CGMCC 1.15399</strain>
    </source>
</reference>
<evidence type="ECO:0000313" key="8">
    <source>
        <dbReference type="EMBL" id="MFD1536209.1"/>
    </source>
</evidence>
<feature type="domain" description="Peptidase S8/S53" evidence="7">
    <location>
        <begin position="140"/>
        <end position="428"/>
    </location>
</feature>
<evidence type="ECO:0000256" key="1">
    <source>
        <dbReference type="ARBA" id="ARBA00011073"/>
    </source>
</evidence>
<feature type="active site" description="Charge relay system" evidence="5">
    <location>
        <position position="396"/>
    </location>
</feature>
<dbReference type="PROSITE" id="PS00138">
    <property type="entry name" value="SUBTILASE_SER"/>
    <property type="match status" value="1"/>
</dbReference>
<comment type="caution">
    <text evidence="8">The sequence shown here is derived from an EMBL/GenBank/DDBJ whole genome shotgun (WGS) entry which is preliminary data.</text>
</comment>
<evidence type="ECO:0000259" key="7">
    <source>
        <dbReference type="Pfam" id="PF00082"/>
    </source>
</evidence>
<evidence type="ECO:0000313" key="9">
    <source>
        <dbReference type="Proteomes" id="UP001597097"/>
    </source>
</evidence>
<keyword evidence="4 5" id="KW-0720">Serine protease</keyword>
<dbReference type="PROSITE" id="PS51892">
    <property type="entry name" value="SUBTILASE"/>
    <property type="match status" value="1"/>
</dbReference>
<evidence type="ECO:0000256" key="3">
    <source>
        <dbReference type="ARBA" id="ARBA00022801"/>
    </source>
</evidence>
<keyword evidence="9" id="KW-1185">Reference proteome</keyword>
<dbReference type="InterPro" id="IPR023828">
    <property type="entry name" value="Peptidase_S8_Ser-AS"/>
</dbReference>
<sequence length="459" mass="47298">MKLRPLLTGMLALATISAALVAAQAGHADSLGAGGPLISPALVEEMKTTQHVRSIVELHPGQDGEAVARDIMAASDTARIIESAKSPNFFVAELDGVCLDRLRNDLRVKSVYKDDLSSTFLDQSTKVIGSDQANAAGWTGKGTTVAVLDTGIDDDHPFFTGRIADEACFSSANPSAEAVSLCPNGQPSQTGRGAANAETPLCVVNGLNQCLHGSHVAGIAAGAMVRGAPSNGVAPGAAILPIQIFTRVNSAAACSAAGARSAPCFLSYTSDQKHGLEYVESAAKRLHIAAVNMSFGGGRVFTQPCDDDPRAGAHKAQFDALRALGVAPVVAAGNSGNDGVASPACVSSAITVGATDDSDQIAWFSNRGAMLDVFAPGVKINSSVPDDTWAELSGTSMAAPHVTGGFAVMRQAFPTMSVEEIARRLQSTGMDIPYSTELSQVRTERINLARAIGPARTGV</sequence>
<dbReference type="RefSeq" id="WP_219533727.1">
    <property type="nucleotide sequence ID" value="NZ_JAHKRM010000019.1"/>
</dbReference>
<feature type="signal peptide" evidence="6">
    <location>
        <begin position="1"/>
        <end position="22"/>
    </location>
</feature>
<feature type="active site" description="Charge relay system" evidence="5">
    <location>
        <position position="212"/>
    </location>
</feature>
<keyword evidence="2 5" id="KW-0645">Protease</keyword>
<dbReference type="PROSITE" id="PS00136">
    <property type="entry name" value="SUBTILASE_ASP"/>
    <property type="match status" value="1"/>
</dbReference>
<keyword evidence="3 5" id="KW-0378">Hydrolase</keyword>
<comment type="similarity">
    <text evidence="1 5">Belongs to the peptidase S8 family.</text>
</comment>
<dbReference type="InterPro" id="IPR050131">
    <property type="entry name" value="Peptidase_S8_subtilisin-like"/>
</dbReference>
<protein>
    <submittedName>
        <fullName evidence="8">S8 family serine peptidase</fullName>
    </submittedName>
</protein>
<feature type="chain" id="PRO_5046754585" evidence="6">
    <location>
        <begin position="23"/>
        <end position="459"/>
    </location>
</feature>
<dbReference type="PROSITE" id="PS00137">
    <property type="entry name" value="SUBTILASE_HIS"/>
    <property type="match status" value="1"/>
</dbReference>
<dbReference type="EMBL" id="JBHUCM010000005">
    <property type="protein sequence ID" value="MFD1536209.1"/>
    <property type="molecule type" value="Genomic_DNA"/>
</dbReference>
<keyword evidence="6" id="KW-0732">Signal</keyword>
<organism evidence="8 9">
    <name type="scientific">Nonomuraea guangzhouensis</name>
    <dbReference type="NCBI Taxonomy" id="1291555"/>
    <lineage>
        <taxon>Bacteria</taxon>
        <taxon>Bacillati</taxon>
        <taxon>Actinomycetota</taxon>
        <taxon>Actinomycetes</taxon>
        <taxon>Streptosporangiales</taxon>
        <taxon>Streptosporangiaceae</taxon>
        <taxon>Nonomuraea</taxon>
    </lineage>
</organism>
<name>A0ABW4G0A1_9ACTN</name>
<dbReference type="PANTHER" id="PTHR43806">
    <property type="entry name" value="PEPTIDASE S8"/>
    <property type="match status" value="1"/>
</dbReference>
<dbReference type="Proteomes" id="UP001597097">
    <property type="component" value="Unassembled WGS sequence"/>
</dbReference>
<dbReference type="InterPro" id="IPR022398">
    <property type="entry name" value="Peptidase_S8_His-AS"/>
</dbReference>
<evidence type="ECO:0000256" key="6">
    <source>
        <dbReference type="SAM" id="SignalP"/>
    </source>
</evidence>
<accession>A0ABW4G0A1</accession>
<dbReference type="InterPro" id="IPR000209">
    <property type="entry name" value="Peptidase_S8/S53_dom"/>
</dbReference>
<evidence type="ECO:0000256" key="2">
    <source>
        <dbReference type="ARBA" id="ARBA00022670"/>
    </source>
</evidence>